<keyword evidence="3" id="KW-1185">Reference proteome</keyword>
<evidence type="ECO:0000256" key="1">
    <source>
        <dbReference type="SAM" id="MobiDB-lite"/>
    </source>
</evidence>
<feature type="region of interest" description="Disordered" evidence="1">
    <location>
        <begin position="208"/>
        <end position="232"/>
    </location>
</feature>
<feature type="region of interest" description="Disordered" evidence="1">
    <location>
        <begin position="37"/>
        <end position="66"/>
    </location>
</feature>
<protein>
    <submittedName>
        <fullName evidence="2">Uncharacterized protein</fullName>
    </submittedName>
</protein>
<feature type="region of interest" description="Disordered" evidence="1">
    <location>
        <begin position="116"/>
        <end position="146"/>
    </location>
</feature>
<comment type="caution">
    <text evidence="2">The sequence shown here is derived from an EMBL/GenBank/DDBJ whole genome shotgun (WGS) entry which is preliminary data.</text>
</comment>
<feature type="region of interest" description="Disordered" evidence="1">
    <location>
        <begin position="321"/>
        <end position="347"/>
    </location>
</feature>
<evidence type="ECO:0000313" key="3">
    <source>
        <dbReference type="Proteomes" id="UP000749559"/>
    </source>
</evidence>
<name>A0A8S4Q471_OWEFU</name>
<feature type="region of interest" description="Disordered" evidence="1">
    <location>
        <begin position="284"/>
        <end position="307"/>
    </location>
</feature>
<feature type="compositionally biased region" description="Polar residues" evidence="1">
    <location>
        <begin position="120"/>
        <end position="137"/>
    </location>
</feature>
<reference evidence="2" key="1">
    <citation type="submission" date="2022-03" db="EMBL/GenBank/DDBJ databases">
        <authorList>
            <person name="Martin C."/>
        </authorList>
    </citation>
    <scope>NUCLEOTIDE SEQUENCE</scope>
</reference>
<dbReference type="AlphaFoldDB" id="A0A8S4Q471"/>
<evidence type="ECO:0000313" key="2">
    <source>
        <dbReference type="EMBL" id="CAH1801576.1"/>
    </source>
</evidence>
<accession>A0A8S4Q471</accession>
<proteinExistence type="predicted"/>
<feature type="compositionally biased region" description="Polar residues" evidence="1">
    <location>
        <begin position="208"/>
        <end position="219"/>
    </location>
</feature>
<feature type="compositionally biased region" description="Polar residues" evidence="1">
    <location>
        <begin position="284"/>
        <end position="303"/>
    </location>
</feature>
<gene>
    <name evidence="2" type="ORF">OFUS_LOCUS25356</name>
</gene>
<feature type="compositionally biased region" description="Polar residues" evidence="1">
    <location>
        <begin position="56"/>
        <end position="66"/>
    </location>
</feature>
<organism evidence="2 3">
    <name type="scientific">Owenia fusiformis</name>
    <name type="common">Polychaete worm</name>
    <dbReference type="NCBI Taxonomy" id="6347"/>
    <lineage>
        <taxon>Eukaryota</taxon>
        <taxon>Metazoa</taxon>
        <taxon>Spiralia</taxon>
        <taxon>Lophotrochozoa</taxon>
        <taxon>Annelida</taxon>
        <taxon>Polychaeta</taxon>
        <taxon>Sedentaria</taxon>
        <taxon>Canalipalpata</taxon>
        <taxon>Sabellida</taxon>
        <taxon>Oweniida</taxon>
        <taxon>Oweniidae</taxon>
        <taxon>Owenia</taxon>
    </lineage>
</organism>
<dbReference type="EMBL" id="CAIIXF020000012">
    <property type="protein sequence ID" value="CAH1801576.1"/>
    <property type="molecule type" value="Genomic_DNA"/>
</dbReference>
<sequence>MCFCLFLCDDNLSMSSNSNKERESKFSRRLRSIFNFGSPARSKSRNETNVRGRHTATPSPSSNTLQYVHNDSHRIENQVDYLTTELERLKSGSNNNNEFRMRSRYDDMDGSYRGDDFSHKISTTRHLTSNSRSISPDRQNKSRRSETLQPFHTDYGHAQAEVVASSDNSILARIPKGTPVTEYIAKDGSRNLFYRDINDGQLKQIKVSGSNETGSTQRGGPTITGYIQPERPTLADERETLKYYSNGVTLNDSFDTTPSNHGRVTMLRNDIKGRDSKVSSMQYHRNKSPNYFNPNHLDSQYNHLDTRPDYKSLSERYTMTNGRYDSLIPPPRRKKTSPGGRPLTVYSSSTLPAQHNISREQDLMKYKTISSSKDLSRKPYGTESMYGYSTTPKIYRSSNNILTTPKRAKSVMNIPVSYSRDSRLGERPRSSNVHISHGDLRHARVVRETDSVDGVPKYIVDDNGDRLVHTGWEFTY</sequence>
<dbReference type="Proteomes" id="UP000749559">
    <property type="component" value="Unassembled WGS sequence"/>
</dbReference>